<keyword evidence="4" id="KW-1185">Reference proteome</keyword>
<keyword evidence="2" id="KW-1133">Transmembrane helix</keyword>
<evidence type="ECO:0000256" key="1">
    <source>
        <dbReference type="SAM" id="MobiDB-lite"/>
    </source>
</evidence>
<dbReference type="PANTHER" id="PTHR23244">
    <property type="entry name" value="KELCH REPEAT DOMAIN"/>
    <property type="match status" value="1"/>
</dbReference>
<dbReference type="OrthoDB" id="10251809at2759"/>
<sequence length="311" mass="33226">MRNVHIYDIATSTWYTQPTTAESDLFPSDRIEACAVVAAAPDRTSYNIYVHGGYTNGTVNGGIWILTLPTFHWIRSPIGVEKAKAEHTCVKIQNKFMVVHRGVGVLGDSNCDENAGLTIVDLVTLEWVTKIDVSGGQVVYQVPDMVSKVLGGSGAGGATYSSPQNGFIESQLYSVFNVTSSSPLRLNVSIPSNTTHITSPSSSSSPSSIHKIAGSTLGGLLLIIIILSSVLVFIRRRRRKQREQGLSPGELPAVPGATPEMAVPPAPPMELPGGYWGAELPNAHAKGQDGRVEEKIVSPMAGVEQDHAPRT</sequence>
<evidence type="ECO:0000313" key="4">
    <source>
        <dbReference type="Proteomes" id="UP000267821"/>
    </source>
</evidence>
<gene>
    <name evidence="3" type="ORF">L211DRAFT_841726</name>
</gene>
<dbReference type="Gene3D" id="2.120.10.80">
    <property type="entry name" value="Kelch-type beta propeller"/>
    <property type="match status" value="1"/>
</dbReference>
<keyword evidence="2" id="KW-0812">Transmembrane</keyword>
<evidence type="ECO:0000256" key="2">
    <source>
        <dbReference type="SAM" id="Phobius"/>
    </source>
</evidence>
<proteinExistence type="predicted"/>
<dbReference type="EMBL" id="ML121572">
    <property type="protein sequence ID" value="RPB20387.1"/>
    <property type="molecule type" value="Genomic_DNA"/>
</dbReference>
<evidence type="ECO:0000313" key="3">
    <source>
        <dbReference type="EMBL" id="RPB20387.1"/>
    </source>
</evidence>
<feature type="compositionally biased region" description="Basic and acidic residues" evidence="1">
    <location>
        <begin position="286"/>
        <end position="296"/>
    </location>
</feature>
<dbReference type="SUPFAM" id="SSF50965">
    <property type="entry name" value="Galactose oxidase, central domain"/>
    <property type="match status" value="1"/>
</dbReference>
<dbReference type="Proteomes" id="UP000267821">
    <property type="component" value="Unassembled WGS sequence"/>
</dbReference>
<feature type="region of interest" description="Disordered" evidence="1">
    <location>
        <begin position="239"/>
        <end position="311"/>
    </location>
</feature>
<dbReference type="STRING" id="1051890.A0A3N4LBX7"/>
<keyword evidence="2" id="KW-0472">Membrane</keyword>
<evidence type="ECO:0008006" key="5">
    <source>
        <dbReference type="Google" id="ProtNLM"/>
    </source>
</evidence>
<organism evidence="3 4">
    <name type="scientific">Terfezia boudieri ATCC MYA-4762</name>
    <dbReference type="NCBI Taxonomy" id="1051890"/>
    <lineage>
        <taxon>Eukaryota</taxon>
        <taxon>Fungi</taxon>
        <taxon>Dikarya</taxon>
        <taxon>Ascomycota</taxon>
        <taxon>Pezizomycotina</taxon>
        <taxon>Pezizomycetes</taxon>
        <taxon>Pezizales</taxon>
        <taxon>Pezizaceae</taxon>
        <taxon>Terfezia</taxon>
    </lineage>
</organism>
<dbReference type="InterPro" id="IPR015915">
    <property type="entry name" value="Kelch-typ_b-propeller"/>
</dbReference>
<reference evidence="3 4" key="1">
    <citation type="journal article" date="2018" name="Nat. Ecol. Evol.">
        <title>Pezizomycetes genomes reveal the molecular basis of ectomycorrhizal truffle lifestyle.</title>
        <authorList>
            <person name="Murat C."/>
            <person name="Payen T."/>
            <person name="Noel B."/>
            <person name="Kuo A."/>
            <person name="Morin E."/>
            <person name="Chen J."/>
            <person name="Kohler A."/>
            <person name="Krizsan K."/>
            <person name="Balestrini R."/>
            <person name="Da Silva C."/>
            <person name="Montanini B."/>
            <person name="Hainaut M."/>
            <person name="Levati E."/>
            <person name="Barry K.W."/>
            <person name="Belfiori B."/>
            <person name="Cichocki N."/>
            <person name="Clum A."/>
            <person name="Dockter R.B."/>
            <person name="Fauchery L."/>
            <person name="Guy J."/>
            <person name="Iotti M."/>
            <person name="Le Tacon F."/>
            <person name="Lindquist E.A."/>
            <person name="Lipzen A."/>
            <person name="Malagnac F."/>
            <person name="Mello A."/>
            <person name="Molinier V."/>
            <person name="Miyauchi S."/>
            <person name="Poulain J."/>
            <person name="Riccioni C."/>
            <person name="Rubini A."/>
            <person name="Sitrit Y."/>
            <person name="Splivallo R."/>
            <person name="Traeger S."/>
            <person name="Wang M."/>
            <person name="Zifcakova L."/>
            <person name="Wipf D."/>
            <person name="Zambonelli A."/>
            <person name="Paolocci F."/>
            <person name="Nowrousian M."/>
            <person name="Ottonello S."/>
            <person name="Baldrian P."/>
            <person name="Spatafora J.W."/>
            <person name="Henrissat B."/>
            <person name="Nagy L.G."/>
            <person name="Aury J.M."/>
            <person name="Wincker P."/>
            <person name="Grigoriev I.V."/>
            <person name="Bonfante P."/>
            <person name="Martin F.M."/>
        </authorList>
    </citation>
    <scope>NUCLEOTIDE SEQUENCE [LARGE SCALE GENOMIC DNA]</scope>
    <source>
        <strain evidence="3 4">ATCC MYA-4762</strain>
    </source>
</reference>
<accession>A0A3N4LBX7</accession>
<protein>
    <recommendedName>
        <fullName evidence="5">Kelch repeat protein</fullName>
    </recommendedName>
</protein>
<dbReference type="InParanoid" id="A0A3N4LBX7"/>
<feature type="transmembrane region" description="Helical" evidence="2">
    <location>
        <begin position="212"/>
        <end position="234"/>
    </location>
</feature>
<name>A0A3N4LBX7_9PEZI</name>
<dbReference type="AlphaFoldDB" id="A0A3N4LBX7"/>
<dbReference type="InterPro" id="IPR011043">
    <property type="entry name" value="Gal_Oxase/kelch_b-propeller"/>
</dbReference>